<dbReference type="PANTHER" id="PTHR43540:SF6">
    <property type="entry name" value="ISOCHORISMATASE-LIKE DOMAIN-CONTAINING PROTEIN"/>
    <property type="match status" value="1"/>
</dbReference>
<dbReference type="AlphaFoldDB" id="A0A6S6Z358"/>
<organism evidence="3 4">
    <name type="scientific">Achromobacter kerstersii</name>
    <dbReference type="NCBI Taxonomy" id="1353890"/>
    <lineage>
        <taxon>Bacteria</taxon>
        <taxon>Pseudomonadati</taxon>
        <taxon>Pseudomonadota</taxon>
        <taxon>Betaproteobacteria</taxon>
        <taxon>Burkholderiales</taxon>
        <taxon>Alcaligenaceae</taxon>
        <taxon>Achromobacter</taxon>
    </lineage>
</organism>
<proteinExistence type="predicted"/>
<dbReference type="EC" id="3.5.1.110" evidence="3"/>
<dbReference type="Proteomes" id="UP000494269">
    <property type="component" value="Unassembled WGS sequence"/>
</dbReference>
<evidence type="ECO:0000313" key="3">
    <source>
        <dbReference type="EMBL" id="CAB3659836.1"/>
    </source>
</evidence>
<dbReference type="InterPro" id="IPR000868">
    <property type="entry name" value="Isochorismatase-like_dom"/>
</dbReference>
<sequence length="183" mass="19703">MTTFVDRPNTALVVIDLQTGVIANALRREEVLHVVNTLIARARIAGVPVIWVQHTGSDLEKGSEAWQLAPELSPAPGENIVEKHYRDAFEDTDLEQALSRLRVGKLVVTGAQTDMCVRSTLHGALARGYDAVLVGDAHTTVDMTDNGAPPPAAVISHTNMYWKNQNAPGRVGGVVESGDVDFV</sequence>
<keyword evidence="4" id="KW-1185">Reference proteome</keyword>
<keyword evidence="1 3" id="KW-0378">Hydrolase</keyword>
<name>A0A6S6Z358_9BURK</name>
<dbReference type="RefSeq" id="WP_175168665.1">
    <property type="nucleotide sequence ID" value="NZ_CADIJQ010000001.1"/>
</dbReference>
<accession>A0A6S6Z358</accession>
<reference evidence="3 4" key="1">
    <citation type="submission" date="2020-04" db="EMBL/GenBank/DDBJ databases">
        <authorList>
            <person name="De Canck E."/>
        </authorList>
    </citation>
    <scope>NUCLEOTIDE SEQUENCE [LARGE SCALE GENOMIC DNA]</scope>
    <source>
        <strain evidence="3 4">LMG 3441</strain>
    </source>
</reference>
<evidence type="ECO:0000259" key="2">
    <source>
        <dbReference type="Pfam" id="PF00857"/>
    </source>
</evidence>
<dbReference type="SUPFAM" id="SSF52499">
    <property type="entry name" value="Isochorismatase-like hydrolases"/>
    <property type="match status" value="1"/>
</dbReference>
<dbReference type="GO" id="GO:0016787">
    <property type="term" value="F:hydrolase activity"/>
    <property type="evidence" value="ECO:0007669"/>
    <property type="project" value="UniProtKB-KW"/>
</dbReference>
<dbReference type="InterPro" id="IPR036380">
    <property type="entry name" value="Isochorismatase-like_sf"/>
</dbReference>
<dbReference type="Pfam" id="PF00857">
    <property type="entry name" value="Isochorismatase"/>
    <property type="match status" value="1"/>
</dbReference>
<evidence type="ECO:0000313" key="4">
    <source>
        <dbReference type="Proteomes" id="UP000494269"/>
    </source>
</evidence>
<dbReference type="Gene3D" id="3.40.50.850">
    <property type="entry name" value="Isochorismatase-like"/>
    <property type="match status" value="1"/>
</dbReference>
<protein>
    <submittedName>
        <fullName evidence="3">Peroxyureidoacrylate/ureidoacrylate amidohydrolase RutB</fullName>
        <ecNumber evidence="3">3.5.1.110</ecNumber>
    </submittedName>
</protein>
<dbReference type="EMBL" id="CADIJQ010000001">
    <property type="protein sequence ID" value="CAB3659836.1"/>
    <property type="molecule type" value="Genomic_DNA"/>
</dbReference>
<dbReference type="PANTHER" id="PTHR43540">
    <property type="entry name" value="PEROXYUREIDOACRYLATE/UREIDOACRYLATE AMIDOHYDROLASE-RELATED"/>
    <property type="match status" value="1"/>
</dbReference>
<dbReference type="InterPro" id="IPR050272">
    <property type="entry name" value="Isochorismatase-like_hydrls"/>
</dbReference>
<gene>
    <name evidence="3" type="primary">rutB_2</name>
    <name evidence="3" type="ORF">LMG3441_00498</name>
</gene>
<feature type="domain" description="Isochorismatase-like" evidence="2">
    <location>
        <begin position="10"/>
        <end position="144"/>
    </location>
</feature>
<evidence type="ECO:0000256" key="1">
    <source>
        <dbReference type="ARBA" id="ARBA00022801"/>
    </source>
</evidence>
<dbReference type="CDD" id="cd01014">
    <property type="entry name" value="nicotinamidase_related"/>
    <property type="match status" value="1"/>
</dbReference>